<dbReference type="Proteomes" id="UP000019248">
    <property type="component" value="Unassembled WGS sequence"/>
</dbReference>
<evidence type="ECO:0000259" key="3">
    <source>
        <dbReference type="Pfam" id="PF20622"/>
    </source>
</evidence>
<dbReference type="EMBL" id="AODL01000010">
    <property type="protein sequence ID" value="EUJ44732.1"/>
    <property type="molecule type" value="Genomic_DNA"/>
</dbReference>
<protein>
    <recommendedName>
        <fullName evidence="6">Modifier protein of major autolysin LytC</fullName>
    </recommendedName>
</protein>
<feature type="domain" description="Bacterial Ig" evidence="3">
    <location>
        <begin position="909"/>
        <end position="991"/>
    </location>
</feature>
<reference evidence="4 5" key="1">
    <citation type="journal article" date="2014" name="Int. J. Syst. Evol. Microbiol.">
        <title>Listeria floridensis sp. nov., Listeria aquatica sp. nov., Listeria cornellensis sp. nov., Listeria riparia sp. nov. and Listeria grandensis sp. nov., from agricultural and natural environments.</title>
        <authorList>
            <person name="den Bakker H.C."/>
            <person name="Warchocki S."/>
            <person name="Wright E.M."/>
            <person name="Allred A.F."/>
            <person name="Ahlstrom C."/>
            <person name="Manuel C.S."/>
            <person name="Stasiewicz M.J."/>
            <person name="Burrell A."/>
            <person name="Roof S."/>
            <person name="Strawn L."/>
            <person name="Fortes E.D."/>
            <person name="Nightingale K.K."/>
            <person name="Kephart D."/>
            <person name="Wiedmann M."/>
        </authorList>
    </citation>
    <scope>NUCLEOTIDE SEQUENCE [LARGE SCALE GENOMIC DNA]</scope>
    <source>
        <strain evidence="4 5">FSL S10-1204</strain>
    </source>
</reference>
<feature type="domain" description="Bacterial Ig" evidence="2">
    <location>
        <begin position="822"/>
        <end position="900"/>
    </location>
</feature>
<dbReference type="InterPro" id="IPR041498">
    <property type="entry name" value="Big_6"/>
</dbReference>
<feature type="domain" description="Bacterial Ig" evidence="2">
    <location>
        <begin position="582"/>
        <end position="653"/>
    </location>
</feature>
<dbReference type="RefSeq" id="WP_036100786.1">
    <property type="nucleotide sequence ID" value="NZ_AODL01000010.1"/>
</dbReference>
<keyword evidence="5" id="KW-1185">Reference proteome</keyword>
<dbReference type="Pfam" id="PF17936">
    <property type="entry name" value="Big_6"/>
    <property type="match status" value="6"/>
</dbReference>
<feature type="domain" description="Bacterial Ig" evidence="3">
    <location>
        <begin position="1002"/>
        <end position="1082"/>
    </location>
</feature>
<dbReference type="Gene3D" id="2.60.40.10">
    <property type="entry name" value="Immunoglobulins"/>
    <property type="match status" value="6"/>
</dbReference>
<evidence type="ECO:0000313" key="4">
    <source>
        <dbReference type="EMBL" id="EUJ44732.1"/>
    </source>
</evidence>
<dbReference type="PATRIC" id="fig|1265816.5.peg.1761"/>
<comment type="caution">
    <text evidence="4">The sequence shown here is derived from an EMBL/GenBank/DDBJ whole genome shotgun (WGS) entry which is preliminary data.</text>
</comment>
<dbReference type="NCBIfam" id="NF033510">
    <property type="entry name" value="Ca_tandemer"/>
    <property type="match status" value="1"/>
</dbReference>
<gene>
    <name evidence="4" type="ORF">PRIP_08912</name>
</gene>
<proteinExistence type="predicted"/>
<feature type="domain" description="Bacterial Ig" evidence="2">
    <location>
        <begin position="663"/>
        <end position="738"/>
    </location>
</feature>
<accession>W7D683</accession>
<feature type="compositionally biased region" description="Polar residues" evidence="1">
    <location>
        <begin position="805"/>
        <end position="820"/>
    </location>
</feature>
<feature type="domain" description="Bacterial Ig" evidence="3">
    <location>
        <begin position="1449"/>
        <end position="1531"/>
    </location>
</feature>
<evidence type="ECO:0000259" key="2">
    <source>
        <dbReference type="Pfam" id="PF17936"/>
    </source>
</evidence>
<sequence length="1532" mass="158441">MPKKKNIIQKSGPIALATILVGSSLLSTLPVNVFASEAALKNAALTATPTDATAVATFAELKAALTNASVTNIQLTADIQVTSSFSVTTQKNLYGNGHTLNMNSYKIGISKENIVNRVEDLTITNQNIYPLFWSESKGVQVTYKDVRSSGKQFVYNASGTTILEGNVTASASGEEVYQGKILNIKTGAKVDFTCTTSCPAIRLYGSLTQEANSDLKVTARDHAIYGHNSDTQIVTAGNMDITSTNEQAIYTACSGGNMVVQTGAKFKATAGDLTEEGISIKSGNLTVQTGADFVVTSPGKQGTVQTGGKLVFENGSNFAITNTNPVGSVFANYAGSSTNININSDKGLSTWDSGLINTTLPTHNYNDFTTATFNLSGWDKGNLSQKQLTSNSAQFQSQFVSKKTAKLFGGSFAQTSIAQTTIEELTTDSTTAKGLAEPNATIVIKNEAGATLGTGRVGSDGYYEVTIPKQTAGTKVTATATSNGISSSAETTVKQAVIAQTTIAPLTTDSTTATGVAEPNATMEITANDEVIGSGKVASDGTYSITISQQDVGTRVTATAQVGEVTSSATTTVTQGELAQTTISALTTKSTVAEGTAQPNATIEIKNSAGDVLGSGRVGSDGIYSITIPKQAVGTIVTATATSNGKTSTAQTTVIRGEIDTTTIDKVTTESTSVSGTAEPNATLVITDQDGKQLATGRVGSDGIYSMTITKQAEGNVITATATLAGFTSTASTIVERDGINQTTINALTTDSTSVSGTAEPNANIVITDQSGKQLATGRVGSDGIYSLTITKQLGGTVVTATATSNGKTSSANTTVQDNRTPVAPTVNPIKDTDTKVTGQGVAGDTIKVMTPDGKTYSGTVATDGTWSINIPAQAAGTKIDATATTPNNKVSPATTVTVTQTAQTGAIVKANDFTVGTDKNITGTYSGDVKNFRVTVGTNVYTGGSVNATDHSYSFYAFDKITTATTATTYKIEALDKYGNVLDTKTANIIQKSSDNTPGVGTVSANPFVIGQDKNITGTVTGAVASVELVYNGVTYKGGSVANGQFNFYALDKITDKTKAAVINAYDAKGNKIATSNVALSNKGDNDNTPGTGTVSANGFVIHQDKNVTGTFTGDVKSIKLVYNGVTYSGGSVANGNFSFYALDKITDKSKAARIDGYDAKGNKIATSAIALSDAQDSTSGVGTGTVTANDFNVGTDTNITGAFTGDVASIKVRVDGTVYSGGTLANGNFTFYAKDKINNTNQVVFVDGYDRNGNKIATSAVTVAKVLPVTAGTITPNMYTIATDKTLTASYTGDVKTVSVTINGTKYTGGTVSNGQVSFYIGNKITSPSDEVIIEAYDAYGRSLQRKTVPVQQTAPETTGTVTPDTFTTPGDKYLTGSYTGIVKSVIVTINGTEYQGGTVEDGKINFWIGDKISKTSDVVTIKGLDKDGNILDTKTVNIAAAKPEVGTITPANFSFKTSAIKGTYTGNAKSLRVTVNGVALPIGGTVANGNFNYYVGLQDKVSSKSDTVKIALLDKNGLVMDEQNVTIVD</sequence>
<name>W7D683_9LIST</name>
<feature type="domain" description="Bacterial Ig" evidence="2">
    <location>
        <begin position="743"/>
        <end position="816"/>
    </location>
</feature>
<organism evidence="4 5">
    <name type="scientific">Listeria riparia FSL S10-1204</name>
    <dbReference type="NCBI Taxonomy" id="1265816"/>
    <lineage>
        <taxon>Bacteria</taxon>
        <taxon>Bacillati</taxon>
        <taxon>Bacillota</taxon>
        <taxon>Bacilli</taxon>
        <taxon>Bacillales</taxon>
        <taxon>Listeriaceae</taxon>
        <taxon>Listeria</taxon>
    </lineage>
</organism>
<feature type="domain" description="Bacterial Ig" evidence="2">
    <location>
        <begin position="502"/>
        <end position="574"/>
    </location>
</feature>
<dbReference type="Pfam" id="PF20585">
    <property type="entry name" value="Pectate_lyase_5"/>
    <property type="match status" value="1"/>
</dbReference>
<dbReference type="InterPro" id="IPR013783">
    <property type="entry name" value="Ig-like_fold"/>
</dbReference>
<evidence type="ECO:0000313" key="5">
    <source>
        <dbReference type="Proteomes" id="UP000019248"/>
    </source>
</evidence>
<dbReference type="OrthoDB" id="2358388at2"/>
<dbReference type="InterPro" id="IPR046776">
    <property type="entry name" value="Pectate_lyase_5"/>
</dbReference>
<dbReference type="Pfam" id="PF20622">
    <property type="entry name" value="Big_15"/>
    <property type="match status" value="7"/>
</dbReference>
<evidence type="ECO:0008006" key="6">
    <source>
        <dbReference type="Google" id="ProtNLM"/>
    </source>
</evidence>
<feature type="domain" description="Bacterial Ig" evidence="3">
    <location>
        <begin position="1186"/>
        <end position="1266"/>
    </location>
</feature>
<feature type="domain" description="Bacterial Ig" evidence="3">
    <location>
        <begin position="1094"/>
        <end position="1173"/>
    </location>
</feature>
<feature type="domain" description="Bacterial Ig" evidence="3">
    <location>
        <begin position="1274"/>
        <end position="1354"/>
    </location>
</feature>
<feature type="region of interest" description="Disordered" evidence="1">
    <location>
        <begin position="805"/>
        <end position="839"/>
    </location>
</feature>
<dbReference type="InterPro" id="IPR046746">
    <property type="entry name" value="Big_15"/>
</dbReference>
<feature type="domain" description="Bacterial Ig" evidence="2">
    <location>
        <begin position="421"/>
        <end position="493"/>
    </location>
</feature>
<evidence type="ECO:0000256" key="1">
    <source>
        <dbReference type="SAM" id="MobiDB-lite"/>
    </source>
</evidence>
<feature type="domain" description="Bacterial Ig" evidence="3">
    <location>
        <begin position="1362"/>
        <end position="1442"/>
    </location>
</feature>